<evidence type="ECO:0000256" key="1">
    <source>
        <dbReference type="ARBA" id="ARBA00022448"/>
    </source>
</evidence>
<sequence>MTAIIVSDLSVRLGGNPVLSGVDLTVEAGEWLTVIGPNGAGKSTLLHAMAGLIPATGTVSWNGGGLDGLSRRQRSQRVAVVPQHPVVPPGITVFDYVLLGRTPHIPPLGRESHRDLAIVTRVCERLDLLGFASRHLDTLSGGERQRAFLARALAQLEGAPDTVLLLDEPTSALDIGHQQEVLELVDTLRVDAGFTVVSTMHELSIAGEYADRLVLLAAGGVVAVGSPAQVLTQPLLSEHYGAHIEVIDTASGPVVVPVRPRPASD</sequence>
<organism evidence="6 7">
    <name type="scientific">Stackebrandtia endophytica</name>
    <dbReference type="NCBI Taxonomy" id="1496996"/>
    <lineage>
        <taxon>Bacteria</taxon>
        <taxon>Bacillati</taxon>
        <taxon>Actinomycetota</taxon>
        <taxon>Actinomycetes</taxon>
        <taxon>Glycomycetales</taxon>
        <taxon>Glycomycetaceae</taxon>
        <taxon>Stackebrandtia</taxon>
    </lineage>
</organism>
<dbReference type="InterPro" id="IPR003593">
    <property type="entry name" value="AAA+_ATPase"/>
</dbReference>
<evidence type="ECO:0000256" key="4">
    <source>
        <dbReference type="ARBA" id="ARBA00022967"/>
    </source>
</evidence>
<dbReference type="PROSITE" id="PS00211">
    <property type="entry name" value="ABC_TRANSPORTER_1"/>
    <property type="match status" value="1"/>
</dbReference>
<comment type="caution">
    <text evidence="6">The sequence shown here is derived from an EMBL/GenBank/DDBJ whole genome shotgun (WGS) entry which is preliminary data.</text>
</comment>
<dbReference type="PANTHER" id="PTHR42794:SF1">
    <property type="entry name" value="HEMIN IMPORT ATP-BINDING PROTEIN HMUV"/>
    <property type="match status" value="1"/>
</dbReference>
<dbReference type="Proteomes" id="UP000317043">
    <property type="component" value="Unassembled WGS sequence"/>
</dbReference>
<feature type="domain" description="ABC transporter" evidence="5">
    <location>
        <begin position="4"/>
        <end position="243"/>
    </location>
</feature>
<evidence type="ECO:0000256" key="2">
    <source>
        <dbReference type="ARBA" id="ARBA00022741"/>
    </source>
</evidence>
<dbReference type="GO" id="GO:0016887">
    <property type="term" value="F:ATP hydrolysis activity"/>
    <property type="evidence" value="ECO:0007669"/>
    <property type="project" value="InterPro"/>
</dbReference>
<dbReference type="PANTHER" id="PTHR42794">
    <property type="entry name" value="HEMIN IMPORT ATP-BINDING PROTEIN HMUV"/>
    <property type="match status" value="1"/>
</dbReference>
<keyword evidence="2" id="KW-0547">Nucleotide-binding</keyword>
<evidence type="ECO:0000313" key="6">
    <source>
        <dbReference type="EMBL" id="TQL77738.1"/>
    </source>
</evidence>
<dbReference type="Pfam" id="PF00005">
    <property type="entry name" value="ABC_tran"/>
    <property type="match status" value="1"/>
</dbReference>
<keyword evidence="7" id="KW-1185">Reference proteome</keyword>
<dbReference type="CDD" id="cd03214">
    <property type="entry name" value="ABC_Iron-Siderophores_B12_Hemin"/>
    <property type="match status" value="1"/>
</dbReference>
<dbReference type="AlphaFoldDB" id="A0A543AYT5"/>
<keyword evidence="3 6" id="KW-0067">ATP-binding</keyword>
<proteinExistence type="predicted"/>
<dbReference type="InterPro" id="IPR027417">
    <property type="entry name" value="P-loop_NTPase"/>
</dbReference>
<dbReference type="InterPro" id="IPR017871">
    <property type="entry name" value="ABC_transporter-like_CS"/>
</dbReference>
<keyword evidence="1" id="KW-0813">Transport</keyword>
<dbReference type="EMBL" id="VFOW01000001">
    <property type="protein sequence ID" value="TQL77738.1"/>
    <property type="molecule type" value="Genomic_DNA"/>
</dbReference>
<evidence type="ECO:0000313" key="7">
    <source>
        <dbReference type="Proteomes" id="UP000317043"/>
    </source>
</evidence>
<protein>
    <submittedName>
        <fullName evidence="6">Iron complex transport system ATP-binding protein</fullName>
    </submittedName>
</protein>
<dbReference type="InterPro" id="IPR003439">
    <property type="entry name" value="ABC_transporter-like_ATP-bd"/>
</dbReference>
<dbReference type="FunFam" id="3.40.50.300:FF:000134">
    <property type="entry name" value="Iron-enterobactin ABC transporter ATP-binding protein"/>
    <property type="match status" value="1"/>
</dbReference>
<keyword evidence="4" id="KW-1278">Translocase</keyword>
<evidence type="ECO:0000259" key="5">
    <source>
        <dbReference type="PROSITE" id="PS50893"/>
    </source>
</evidence>
<dbReference type="PROSITE" id="PS50893">
    <property type="entry name" value="ABC_TRANSPORTER_2"/>
    <property type="match status" value="1"/>
</dbReference>
<dbReference type="SMART" id="SM00382">
    <property type="entry name" value="AAA"/>
    <property type="match status" value="1"/>
</dbReference>
<dbReference type="InParanoid" id="A0A543AYT5"/>
<accession>A0A543AYT5</accession>
<evidence type="ECO:0000256" key="3">
    <source>
        <dbReference type="ARBA" id="ARBA00022840"/>
    </source>
</evidence>
<dbReference type="SUPFAM" id="SSF52540">
    <property type="entry name" value="P-loop containing nucleoside triphosphate hydrolases"/>
    <property type="match status" value="1"/>
</dbReference>
<reference evidence="6 7" key="1">
    <citation type="submission" date="2019-06" db="EMBL/GenBank/DDBJ databases">
        <title>Sequencing the genomes of 1000 actinobacteria strains.</title>
        <authorList>
            <person name="Klenk H.-P."/>
        </authorList>
    </citation>
    <scope>NUCLEOTIDE SEQUENCE [LARGE SCALE GENOMIC DNA]</scope>
    <source>
        <strain evidence="6 7">DSM 45928</strain>
    </source>
</reference>
<dbReference type="GO" id="GO:0005524">
    <property type="term" value="F:ATP binding"/>
    <property type="evidence" value="ECO:0007669"/>
    <property type="project" value="UniProtKB-KW"/>
</dbReference>
<dbReference type="Gene3D" id="3.40.50.300">
    <property type="entry name" value="P-loop containing nucleotide triphosphate hydrolases"/>
    <property type="match status" value="1"/>
</dbReference>
<name>A0A543AYT5_9ACTN</name>
<gene>
    <name evidence="6" type="ORF">FB566_3302</name>
</gene>